<gene>
    <name evidence="1" type="ORF">GGR44_002520</name>
</gene>
<protein>
    <recommendedName>
        <fullName evidence="3">PD-(D/E)XK nuclease superfamily protein</fullName>
    </recommendedName>
</protein>
<dbReference type="EMBL" id="JACIEB010000006">
    <property type="protein sequence ID" value="MBB3982840.1"/>
    <property type="molecule type" value="Genomic_DNA"/>
</dbReference>
<evidence type="ECO:0008006" key="3">
    <source>
        <dbReference type="Google" id="ProtNLM"/>
    </source>
</evidence>
<comment type="caution">
    <text evidence="1">The sequence shown here is derived from an EMBL/GenBank/DDBJ whole genome shotgun (WGS) entry which is preliminary data.</text>
</comment>
<organism evidence="1 2">
    <name type="scientific">Sphingobium fontiphilum</name>
    <dbReference type="NCBI Taxonomy" id="944425"/>
    <lineage>
        <taxon>Bacteria</taxon>
        <taxon>Pseudomonadati</taxon>
        <taxon>Pseudomonadota</taxon>
        <taxon>Alphaproteobacteria</taxon>
        <taxon>Sphingomonadales</taxon>
        <taxon>Sphingomonadaceae</taxon>
        <taxon>Sphingobium</taxon>
    </lineage>
</organism>
<keyword evidence="2" id="KW-1185">Reference proteome</keyword>
<accession>A0A7W6DGG1</accession>
<name>A0A7W6DGG1_9SPHN</name>
<dbReference type="Proteomes" id="UP000552757">
    <property type="component" value="Unassembled WGS sequence"/>
</dbReference>
<sequence length="355" mass="40022">MSEEFIPTLTHATERDIDLLIVEELYASDHFVGWIAQRAGIQGKISSSVVLHSKRRTRNRREIDIFCELKINDGSEAAILIENKLDALEQRDQAESYREELAVHANKYANQAMLIICPAAYVAQHRVFTGKFDATVTYEELAQYFRSREEMSDEQSRRYRFRRELIEQAINKARRGYEPVPNQVIGDFNAMYCSMLEQAAPEIIPGPSMRKPANPDESVSMIFDAAASFASLPSDLRPRRFAHELGKGQSHRANYVAVTFANWGPALSALRELFQADAQDIGATFATKPPSKRTPQPGLVMSCPTPAADNQTDFAEQTAVILAGMTAADTLRRWLLDNQNILRKWKAAVEKELAR</sequence>
<evidence type="ECO:0000313" key="2">
    <source>
        <dbReference type="Proteomes" id="UP000552757"/>
    </source>
</evidence>
<evidence type="ECO:0000313" key="1">
    <source>
        <dbReference type="EMBL" id="MBB3982840.1"/>
    </source>
</evidence>
<dbReference type="AlphaFoldDB" id="A0A7W6DGG1"/>
<proteinExistence type="predicted"/>
<dbReference type="RefSeq" id="WP_183955918.1">
    <property type="nucleotide sequence ID" value="NZ_JACIEB010000006.1"/>
</dbReference>
<reference evidence="1 2" key="1">
    <citation type="submission" date="2020-08" db="EMBL/GenBank/DDBJ databases">
        <title>Genomic Encyclopedia of Type Strains, Phase IV (KMG-IV): sequencing the most valuable type-strain genomes for metagenomic binning, comparative biology and taxonomic classification.</title>
        <authorList>
            <person name="Goeker M."/>
        </authorList>
    </citation>
    <scope>NUCLEOTIDE SEQUENCE [LARGE SCALE GENOMIC DNA]</scope>
    <source>
        <strain evidence="1 2">DSM 29348</strain>
    </source>
</reference>